<gene>
    <name evidence="1" type="ORF">Slati_1489300</name>
</gene>
<comment type="caution">
    <text evidence="1">The sequence shown here is derived from an EMBL/GenBank/DDBJ whole genome shotgun (WGS) entry which is preliminary data.</text>
</comment>
<accession>A0AAW2X5C8</accession>
<protein>
    <submittedName>
        <fullName evidence="1">Uncharacterized protein</fullName>
    </submittedName>
</protein>
<reference evidence="1" key="2">
    <citation type="journal article" date="2024" name="Plant">
        <title>Genomic evolution and insights into agronomic trait innovations of Sesamum species.</title>
        <authorList>
            <person name="Miao H."/>
            <person name="Wang L."/>
            <person name="Qu L."/>
            <person name="Liu H."/>
            <person name="Sun Y."/>
            <person name="Le M."/>
            <person name="Wang Q."/>
            <person name="Wei S."/>
            <person name="Zheng Y."/>
            <person name="Lin W."/>
            <person name="Duan Y."/>
            <person name="Cao H."/>
            <person name="Xiong S."/>
            <person name="Wang X."/>
            <person name="Wei L."/>
            <person name="Li C."/>
            <person name="Ma Q."/>
            <person name="Ju M."/>
            <person name="Zhao R."/>
            <person name="Li G."/>
            <person name="Mu C."/>
            <person name="Tian Q."/>
            <person name="Mei H."/>
            <person name="Zhang T."/>
            <person name="Gao T."/>
            <person name="Zhang H."/>
        </authorList>
    </citation>
    <scope>NUCLEOTIDE SEQUENCE</scope>
    <source>
        <strain evidence="1">KEN1</strain>
    </source>
</reference>
<sequence>MNWESKILLVMLQCCYTRGPLGHPGGQGQCALSQGLLDEDFFKSQAKKPTSDFNGLLT</sequence>
<proteinExistence type="predicted"/>
<dbReference type="EMBL" id="JACGWN010000005">
    <property type="protein sequence ID" value="KAL0449329.1"/>
    <property type="molecule type" value="Genomic_DNA"/>
</dbReference>
<name>A0AAW2X5C8_9LAMI</name>
<evidence type="ECO:0000313" key="1">
    <source>
        <dbReference type="EMBL" id="KAL0449329.1"/>
    </source>
</evidence>
<organism evidence="1">
    <name type="scientific">Sesamum latifolium</name>
    <dbReference type="NCBI Taxonomy" id="2727402"/>
    <lineage>
        <taxon>Eukaryota</taxon>
        <taxon>Viridiplantae</taxon>
        <taxon>Streptophyta</taxon>
        <taxon>Embryophyta</taxon>
        <taxon>Tracheophyta</taxon>
        <taxon>Spermatophyta</taxon>
        <taxon>Magnoliopsida</taxon>
        <taxon>eudicotyledons</taxon>
        <taxon>Gunneridae</taxon>
        <taxon>Pentapetalae</taxon>
        <taxon>asterids</taxon>
        <taxon>lamiids</taxon>
        <taxon>Lamiales</taxon>
        <taxon>Pedaliaceae</taxon>
        <taxon>Sesamum</taxon>
    </lineage>
</organism>
<dbReference type="AlphaFoldDB" id="A0AAW2X5C8"/>
<reference evidence="1" key="1">
    <citation type="submission" date="2020-06" db="EMBL/GenBank/DDBJ databases">
        <authorList>
            <person name="Li T."/>
            <person name="Hu X."/>
            <person name="Zhang T."/>
            <person name="Song X."/>
            <person name="Zhang H."/>
            <person name="Dai N."/>
            <person name="Sheng W."/>
            <person name="Hou X."/>
            <person name="Wei L."/>
        </authorList>
    </citation>
    <scope>NUCLEOTIDE SEQUENCE</scope>
    <source>
        <strain evidence="1">KEN1</strain>
        <tissue evidence="1">Leaf</tissue>
    </source>
</reference>